<evidence type="ECO:0000256" key="2">
    <source>
        <dbReference type="ARBA" id="ARBA00022485"/>
    </source>
</evidence>
<keyword evidence="5" id="KW-0408">Iron</keyword>
<dbReference type="GO" id="GO:0016491">
    <property type="term" value="F:oxidoreductase activity"/>
    <property type="evidence" value="ECO:0007669"/>
    <property type="project" value="UniProtKB-ARBA"/>
</dbReference>
<gene>
    <name evidence="8" type="ORF">SY89_01775</name>
</gene>
<evidence type="ECO:0000256" key="3">
    <source>
        <dbReference type="ARBA" id="ARBA00022723"/>
    </source>
</evidence>
<protein>
    <submittedName>
        <fullName evidence="8">Formate hydrogenlyase complex iron-sulfur subunit</fullName>
    </submittedName>
</protein>
<evidence type="ECO:0000256" key="5">
    <source>
        <dbReference type="ARBA" id="ARBA00023004"/>
    </source>
</evidence>
<dbReference type="InterPro" id="IPR017896">
    <property type="entry name" value="4Fe4S_Fe-S-bd"/>
</dbReference>
<dbReference type="PANTHER" id="PTHR42859:SF10">
    <property type="entry name" value="DIMETHYLSULFOXIDE REDUCTASE CHAIN B"/>
    <property type="match status" value="1"/>
</dbReference>
<dbReference type="InterPro" id="IPR050294">
    <property type="entry name" value="RnfB_subfamily"/>
</dbReference>
<name>A0A0P7GQS2_9EURY</name>
<reference evidence="9" key="1">
    <citation type="submission" date="2013-11" db="EMBL/GenBank/DDBJ databases">
        <authorList>
            <person name="Hoang H.T."/>
            <person name="Killian M.L."/>
            <person name="Madson D.M."/>
            <person name="Arruda P.H.E."/>
            <person name="Sun D."/>
            <person name="Schwartz K.J."/>
            <person name="Yoon K."/>
        </authorList>
    </citation>
    <scope>NUCLEOTIDE SEQUENCE [LARGE SCALE GENOMIC DNA]</scope>
    <source>
        <strain evidence="9">CDK2</strain>
    </source>
</reference>
<dbReference type="Proteomes" id="UP000050535">
    <property type="component" value="Unassembled WGS sequence"/>
</dbReference>
<dbReference type="GO" id="GO:0016829">
    <property type="term" value="F:lyase activity"/>
    <property type="evidence" value="ECO:0007669"/>
    <property type="project" value="UniProtKB-KW"/>
</dbReference>
<sequence length="155" mass="17008">MTEPDRDVIRGLDTFGRMEVSDACNLTPTCSTLCPTDAIQRTNDGELQFNHADCVNCGVCESGCPEGAITIESGLERSRLPENRDGEEWEPVFEGEMLECVRCGTPFTSRGSMESVRDEVGDLVEGVAGDTEHSIFEYCDECRAQVVFQGVNNGR</sequence>
<comment type="caution">
    <text evidence="8">The sequence shown here is derived from an EMBL/GenBank/DDBJ whole genome shotgun (WGS) entry which is preliminary data.</text>
</comment>
<evidence type="ECO:0000256" key="1">
    <source>
        <dbReference type="ARBA" id="ARBA00022448"/>
    </source>
</evidence>
<feature type="domain" description="4Fe-4S ferredoxin-type" evidence="7">
    <location>
        <begin position="16"/>
        <end position="44"/>
    </location>
</feature>
<keyword evidence="2" id="KW-0004">4Fe-4S</keyword>
<keyword evidence="8" id="KW-0456">Lyase</keyword>
<accession>A0A0P7GQS2</accession>
<dbReference type="GO" id="GO:0046872">
    <property type="term" value="F:metal ion binding"/>
    <property type="evidence" value="ECO:0007669"/>
    <property type="project" value="UniProtKB-KW"/>
</dbReference>
<dbReference type="EMBL" id="LGUC01000001">
    <property type="protein sequence ID" value="KPN31033.1"/>
    <property type="molecule type" value="Genomic_DNA"/>
</dbReference>
<keyword evidence="4" id="KW-0249">Electron transport</keyword>
<dbReference type="PROSITE" id="PS00198">
    <property type="entry name" value="4FE4S_FER_1"/>
    <property type="match status" value="1"/>
</dbReference>
<dbReference type="InterPro" id="IPR017900">
    <property type="entry name" value="4Fe4S_Fe_S_CS"/>
</dbReference>
<keyword evidence="1" id="KW-0813">Transport</keyword>
<dbReference type="SUPFAM" id="SSF54862">
    <property type="entry name" value="4Fe-4S ferredoxins"/>
    <property type="match status" value="1"/>
</dbReference>
<dbReference type="AlphaFoldDB" id="A0A0P7GQS2"/>
<dbReference type="Gene3D" id="3.30.70.20">
    <property type="match status" value="1"/>
</dbReference>
<dbReference type="PANTHER" id="PTHR42859">
    <property type="entry name" value="OXIDOREDUCTASE"/>
    <property type="match status" value="1"/>
</dbReference>
<evidence type="ECO:0000313" key="8">
    <source>
        <dbReference type="EMBL" id="KPN31033.1"/>
    </source>
</evidence>
<keyword evidence="6" id="KW-0411">Iron-sulfur</keyword>
<dbReference type="GO" id="GO:0051539">
    <property type="term" value="F:4 iron, 4 sulfur cluster binding"/>
    <property type="evidence" value="ECO:0007669"/>
    <property type="project" value="UniProtKB-KW"/>
</dbReference>
<evidence type="ECO:0000259" key="7">
    <source>
        <dbReference type="PROSITE" id="PS51379"/>
    </source>
</evidence>
<evidence type="ECO:0000256" key="6">
    <source>
        <dbReference type="ARBA" id="ARBA00023014"/>
    </source>
</evidence>
<keyword evidence="9" id="KW-1185">Reference proteome</keyword>
<dbReference type="Pfam" id="PF00037">
    <property type="entry name" value="Fer4"/>
    <property type="match status" value="1"/>
</dbReference>
<evidence type="ECO:0000313" key="9">
    <source>
        <dbReference type="Proteomes" id="UP000050535"/>
    </source>
</evidence>
<evidence type="ECO:0000256" key="4">
    <source>
        <dbReference type="ARBA" id="ARBA00022982"/>
    </source>
</evidence>
<organism evidence="8 9">
    <name type="scientific">Halolamina pelagica</name>
    <dbReference type="NCBI Taxonomy" id="699431"/>
    <lineage>
        <taxon>Archaea</taxon>
        <taxon>Methanobacteriati</taxon>
        <taxon>Methanobacteriota</taxon>
        <taxon>Stenosarchaea group</taxon>
        <taxon>Halobacteria</taxon>
        <taxon>Halobacteriales</taxon>
        <taxon>Haloferacaceae</taxon>
    </lineage>
</organism>
<proteinExistence type="predicted"/>
<keyword evidence="3" id="KW-0479">Metal-binding</keyword>
<dbReference type="STRING" id="699431.SY89_01775"/>
<dbReference type="PROSITE" id="PS51379">
    <property type="entry name" value="4FE4S_FER_2"/>
    <property type="match status" value="2"/>
</dbReference>
<feature type="domain" description="4Fe-4S ferredoxin-type" evidence="7">
    <location>
        <begin position="45"/>
        <end position="74"/>
    </location>
</feature>